<feature type="compositionally biased region" description="Basic residues" evidence="1">
    <location>
        <begin position="20"/>
        <end position="35"/>
    </location>
</feature>
<name>A0A9N9RSV3_9DIPT</name>
<dbReference type="Proteomes" id="UP001153620">
    <property type="component" value="Chromosome 2"/>
</dbReference>
<protein>
    <submittedName>
        <fullName evidence="2">Uncharacterized protein</fullName>
    </submittedName>
</protein>
<dbReference type="EMBL" id="OU895878">
    <property type="protein sequence ID" value="CAG9802825.1"/>
    <property type="molecule type" value="Genomic_DNA"/>
</dbReference>
<evidence type="ECO:0000313" key="3">
    <source>
        <dbReference type="Proteomes" id="UP001153620"/>
    </source>
</evidence>
<accession>A0A9N9RSV3</accession>
<dbReference type="AlphaFoldDB" id="A0A9N9RSV3"/>
<reference evidence="2" key="1">
    <citation type="submission" date="2022-01" db="EMBL/GenBank/DDBJ databases">
        <authorList>
            <person name="King R."/>
        </authorList>
    </citation>
    <scope>NUCLEOTIDE SEQUENCE</scope>
</reference>
<evidence type="ECO:0000313" key="2">
    <source>
        <dbReference type="EMBL" id="CAG9802825.1"/>
    </source>
</evidence>
<reference evidence="2" key="2">
    <citation type="submission" date="2022-10" db="EMBL/GenBank/DDBJ databases">
        <authorList>
            <consortium name="ENA_rothamsted_submissions"/>
            <consortium name="culmorum"/>
            <person name="King R."/>
        </authorList>
    </citation>
    <scope>NUCLEOTIDE SEQUENCE</scope>
</reference>
<keyword evidence="3" id="KW-1185">Reference proteome</keyword>
<proteinExistence type="predicted"/>
<evidence type="ECO:0000256" key="1">
    <source>
        <dbReference type="SAM" id="MobiDB-lite"/>
    </source>
</evidence>
<sequence length="273" mass="31073">MDVEKNESDNETQEEQQHKLPIHHHHHQFQHRHEHLIKEDSSKENLSKVLRNIATIRRQQQETSVKSVQGESFTSSSVSSTQKMVTTMQTIETSSSKKETTGGTELFDDVENTNEVKSMMDLSACPIGRTMFAQQKQQQQQSIASSSMSTMSSTEAVKRTKTLSFLHNEDILSTLGTLASSTMLLPAQIEMEKSPTQTSLFRSMSFQERRQYQQQVSLKRVESGKELKAISGVDNFNNMRKVTILSPKHSLHELNERIKHLQQQMYGSSESSL</sequence>
<organism evidence="2 3">
    <name type="scientific">Chironomus riparius</name>
    <dbReference type="NCBI Taxonomy" id="315576"/>
    <lineage>
        <taxon>Eukaryota</taxon>
        <taxon>Metazoa</taxon>
        <taxon>Ecdysozoa</taxon>
        <taxon>Arthropoda</taxon>
        <taxon>Hexapoda</taxon>
        <taxon>Insecta</taxon>
        <taxon>Pterygota</taxon>
        <taxon>Neoptera</taxon>
        <taxon>Endopterygota</taxon>
        <taxon>Diptera</taxon>
        <taxon>Nematocera</taxon>
        <taxon>Chironomoidea</taxon>
        <taxon>Chironomidae</taxon>
        <taxon>Chironominae</taxon>
        <taxon>Chironomus</taxon>
    </lineage>
</organism>
<dbReference type="OrthoDB" id="10571205at2759"/>
<gene>
    <name evidence="2" type="ORF">CHIRRI_LOCUS5730</name>
</gene>
<feature type="region of interest" description="Disordered" evidence="1">
    <location>
        <begin position="1"/>
        <end position="43"/>
    </location>
</feature>